<comment type="caution">
    <text evidence="1">The sequence shown here is derived from an EMBL/GenBank/DDBJ whole genome shotgun (WGS) entry which is preliminary data.</text>
</comment>
<protein>
    <submittedName>
        <fullName evidence="1">Uncharacterized protein</fullName>
    </submittedName>
</protein>
<organism evidence="1 2">
    <name type="scientific">Auriscalpium vulgare</name>
    <dbReference type="NCBI Taxonomy" id="40419"/>
    <lineage>
        <taxon>Eukaryota</taxon>
        <taxon>Fungi</taxon>
        <taxon>Dikarya</taxon>
        <taxon>Basidiomycota</taxon>
        <taxon>Agaricomycotina</taxon>
        <taxon>Agaricomycetes</taxon>
        <taxon>Russulales</taxon>
        <taxon>Auriscalpiaceae</taxon>
        <taxon>Auriscalpium</taxon>
    </lineage>
</organism>
<dbReference type="Proteomes" id="UP000814033">
    <property type="component" value="Unassembled WGS sequence"/>
</dbReference>
<reference evidence="1" key="1">
    <citation type="submission" date="2021-02" db="EMBL/GenBank/DDBJ databases">
        <authorList>
            <consortium name="DOE Joint Genome Institute"/>
            <person name="Ahrendt S."/>
            <person name="Looney B.P."/>
            <person name="Miyauchi S."/>
            <person name="Morin E."/>
            <person name="Drula E."/>
            <person name="Courty P.E."/>
            <person name="Chicoki N."/>
            <person name="Fauchery L."/>
            <person name="Kohler A."/>
            <person name="Kuo A."/>
            <person name="Labutti K."/>
            <person name="Pangilinan J."/>
            <person name="Lipzen A."/>
            <person name="Riley R."/>
            <person name="Andreopoulos W."/>
            <person name="He G."/>
            <person name="Johnson J."/>
            <person name="Barry K.W."/>
            <person name="Grigoriev I.V."/>
            <person name="Nagy L."/>
            <person name="Hibbett D."/>
            <person name="Henrissat B."/>
            <person name="Matheny P.B."/>
            <person name="Labbe J."/>
            <person name="Martin F."/>
        </authorList>
    </citation>
    <scope>NUCLEOTIDE SEQUENCE</scope>
    <source>
        <strain evidence="1">FP105234-sp</strain>
    </source>
</reference>
<accession>A0ACB8RYM0</accession>
<keyword evidence="2" id="KW-1185">Reference proteome</keyword>
<dbReference type="EMBL" id="MU275874">
    <property type="protein sequence ID" value="KAI0049374.1"/>
    <property type="molecule type" value="Genomic_DNA"/>
</dbReference>
<evidence type="ECO:0000313" key="2">
    <source>
        <dbReference type="Proteomes" id="UP000814033"/>
    </source>
</evidence>
<name>A0ACB8RYM0_9AGAM</name>
<proteinExistence type="predicted"/>
<sequence length="492" mass="56202">MTSSQRHYVEDTVAAIRLRTRHHDPYEEWERKTRKDAFHNARRELALAREKQNTERSEARVQEIEAQTAKLAQEMSQMAVSVAEIHAKAKTLGERLAATRREKDNSRKQRIEAVIRAEEEKARQRLEEQRKAREEEERKRKEAELRARLEEQKRLQEVEKKRKEEEEERLKRQKEEEEKKELEKLEEARAAELNKQSEERKTLGMTTPAEDWQTARQTLTELKAGPMRTVKGDRDLKKIWSESRRKITPKVGQLTNDKSAIANISQQILNILQPNPPLPPVVYYATLSSLSKIILMQAETEVTAEKRSALPLASLTVNLMSALPSFESVFWAKLVQRTGGWCIPTMAPSKDIDGTPFSEAEYKKARGYQDGESISDYVARIAGIMRVYFAILHQPAPKALDRMFQLPRFWAYFARTVSQPSLLKSATSTELLSVALDVGGVHAKNVWGQQWIKMLALLYEGVTTGVGGASIGGTSKAAQVRLQLEIERVMSS</sequence>
<evidence type="ECO:0000313" key="1">
    <source>
        <dbReference type="EMBL" id="KAI0049374.1"/>
    </source>
</evidence>
<reference evidence="1" key="2">
    <citation type="journal article" date="2022" name="New Phytol.">
        <title>Evolutionary transition to the ectomycorrhizal habit in the genomes of a hyperdiverse lineage of mushroom-forming fungi.</title>
        <authorList>
            <person name="Looney B."/>
            <person name="Miyauchi S."/>
            <person name="Morin E."/>
            <person name="Drula E."/>
            <person name="Courty P.E."/>
            <person name="Kohler A."/>
            <person name="Kuo A."/>
            <person name="LaButti K."/>
            <person name="Pangilinan J."/>
            <person name="Lipzen A."/>
            <person name="Riley R."/>
            <person name="Andreopoulos W."/>
            <person name="He G."/>
            <person name="Johnson J."/>
            <person name="Nolan M."/>
            <person name="Tritt A."/>
            <person name="Barry K.W."/>
            <person name="Grigoriev I.V."/>
            <person name="Nagy L.G."/>
            <person name="Hibbett D."/>
            <person name="Henrissat B."/>
            <person name="Matheny P.B."/>
            <person name="Labbe J."/>
            <person name="Martin F.M."/>
        </authorList>
    </citation>
    <scope>NUCLEOTIDE SEQUENCE</scope>
    <source>
        <strain evidence="1">FP105234-sp</strain>
    </source>
</reference>
<gene>
    <name evidence="1" type="ORF">FA95DRAFT_898238</name>
</gene>